<organism evidence="7 8">
    <name type="scientific">Flavobacterium commune</name>
    <dbReference type="NCBI Taxonomy" id="1306519"/>
    <lineage>
        <taxon>Bacteria</taxon>
        <taxon>Pseudomonadati</taxon>
        <taxon>Bacteroidota</taxon>
        <taxon>Flavobacteriia</taxon>
        <taxon>Flavobacteriales</taxon>
        <taxon>Flavobacteriaceae</taxon>
        <taxon>Flavobacterium</taxon>
    </lineage>
</organism>
<evidence type="ECO:0000313" key="7">
    <source>
        <dbReference type="EMBL" id="APA00791.1"/>
    </source>
</evidence>
<dbReference type="SUPFAM" id="SSF53649">
    <property type="entry name" value="Alkaline phosphatase-like"/>
    <property type="match status" value="1"/>
</dbReference>
<evidence type="ECO:0000256" key="4">
    <source>
        <dbReference type="ARBA" id="ARBA00022837"/>
    </source>
</evidence>
<keyword evidence="5" id="KW-0732">Signal</keyword>
<evidence type="ECO:0000259" key="6">
    <source>
        <dbReference type="Pfam" id="PF00884"/>
    </source>
</evidence>
<dbReference type="STRING" id="1306519.BIW12_15905"/>
<dbReference type="InterPro" id="IPR050738">
    <property type="entry name" value="Sulfatase"/>
</dbReference>
<keyword evidence="2" id="KW-0479">Metal-binding</keyword>
<dbReference type="Gene3D" id="3.30.1120.10">
    <property type="match status" value="1"/>
</dbReference>
<feature type="chain" id="PRO_5009444561" description="Sulfatase N-terminal domain-containing protein" evidence="5">
    <location>
        <begin position="24"/>
        <end position="450"/>
    </location>
</feature>
<comment type="similarity">
    <text evidence="1">Belongs to the sulfatase family.</text>
</comment>
<keyword evidence="3" id="KW-0378">Hydrolase</keyword>
<feature type="domain" description="Sulfatase N-terminal" evidence="6">
    <location>
        <begin position="27"/>
        <end position="340"/>
    </location>
</feature>
<sequence length="450" mass="51117">MSSKLFHIVFISCCILIFNCSLAQQKPNIVFILSDDAGYADFSFQSSRLIPTPNIDRVAKEGVKFTNGYVTGAVCSPSRAGLLTGVYQAKFGHTTNFIQGVKYNLPLDSLGLPTKQKLVGDYLKPLGYTTGIVGKWHLGLSAPFHPNKRGFDYFWGFLWGSSAYDVTKKRFIEENGNQLDASTIPYTTDAIGDKSVEFIKANKDKPFYLYVSFNAPHTPMQAKPELLERFTKELNNRNRALNAALTYNMDENVGKIYRALEQLNLLENTIIVFTNDNGGQVEHSFADNYPLRGMKSDVYEGGIRVPMAMSWKGKIQPGTVFEIPVTTLDFLPTFLTAAGAKLKDSVYARLEGRNLIRMINSPTDKDYNRSLFWYVNTNRGCMRKGDFKMVFLPNQQPQLYNLKNDISETKDLLGTEIIISDAMTKEYMRWKKQLPPFKWYPIRKTDKQEE</sequence>
<keyword evidence="8" id="KW-1185">Reference proteome</keyword>
<dbReference type="KEGG" id="fcm:BIW12_15905"/>
<dbReference type="GO" id="GO:0004065">
    <property type="term" value="F:arylsulfatase activity"/>
    <property type="evidence" value="ECO:0007669"/>
    <property type="project" value="TreeGrafter"/>
</dbReference>
<dbReference type="PANTHER" id="PTHR42693:SF53">
    <property type="entry name" value="ENDO-4-O-SULFATASE"/>
    <property type="match status" value="1"/>
</dbReference>
<dbReference type="AlphaFoldDB" id="A0A1D9PDY3"/>
<dbReference type="EMBL" id="CP017774">
    <property type="protein sequence ID" value="APA00791.1"/>
    <property type="molecule type" value="Genomic_DNA"/>
</dbReference>
<dbReference type="InterPro" id="IPR024607">
    <property type="entry name" value="Sulfatase_CS"/>
</dbReference>
<dbReference type="PANTHER" id="PTHR42693">
    <property type="entry name" value="ARYLSULFATASE FAMILY MEMBER"/>
    <property type="match status" value="1"/>
</dbReference>
<evidence type="ECO:0000313" key="8">
    <source>
        <dbReference type="Proteomes" id="UP000178198"/>
    </source>
</evidence>
<evidence type="ECO:0000256" key="2">
    <source>
        <dbReference type="ARBA" id="ARBA00022723"/>
    </source>
</evidence>
<dbReference type="Gene3D" id="3.40.720.10">
    <property type="entry name" value="Alkaline Phosphatase, subunit A"/>
    <property type="match status" value="1"/>
</dbReference>
<dbReference type="OrthoDB" id="9764377at2"/>
<dbReference type="RefSeq" id="WP_071186019.1">
    <property type="nucleotide sequence ID" value="NZ_CP017774.1"/>
</dbReference>
<dbReference type="GO" id="GO:0046872">
    <property type="term" value="F:metal ion binding"/>
    <property type="evidence" value="ECO:0007669"/>
    <property type="project" value="UniProtKB-KW"/>
</dbReference>
<proteinExistence type="inferred from homology"/>
<gene>
    <name evidence="7" type="ORF">BIW12_15905</name>
</gene>
<dbReference type="PROSITE" id="PS00523">
    <property type="entry name" value="SULFATASE_1"/>
    <property type="match status" value="1"/>
</dbReference>
<keyword evidence="4" id="KW-0106">Calcium</keyword>
<dbReference type="PROSITE" id="PS00149">
    <property type="entry name" value="SULFATASE_2"/>
    <property type="match status" value="1"/>
</dbReference>
<dbReference type="Proteomes" id="UP000178198">
    <property type="component" value="Chromosome"/>
</dbReference>
<evidence type="ECO:0000256" key="1">
    <source>
        <dbReference type="ARBA" id="ARBA00008779"/>
    </source>
</evidence>
<dbReference type="InterPro" id="IPR000917">
    <property type="entry name" value="Sulfatase_N"/>
</dbReference>
<reference evidence="7 8" key="1">
    <citation type="submission" date="2016-10" db="EMBL/GenBank/DDBJ databases">
        <title>Complete Genome Sequence of Flavobacterium sp. PK15.</title>
        <authorList>
            <person name="Ekwe A."/>
            <person name="Kim S.B."/>
        </authorList>
    </citation>
    <scope>NUCLEOTIDE SEQUENCE [LARGE SCALE GENOMIC DNA]</scope>
    <source>
        <strain evidence="7 8">PK15</strain>
    </source>
</reference>
<evidence type="ECO:0000256" key="5">
    <source>
        <dbReference type="SAM" id="SignalP"/>
    </source>
</evidence>
<feature type="signal peptide" evidence="5">
    <location>
        <begin position="1"/>
        <end position="23"/>
    </location>
</feature>
<dbReference type="InterPro" id="IPR017850">
    <property type="entry name" value="Alkaline_phosphatase_core_sf"/>
</dbReference>
<protein>
    <recommendedName>
        <fullName evidence="6">Sulfatase N-terminal domain-containing protein</fullName>
    </recommendedName>
</protein>
<evidence type="ECO:0000256" key="3">
    <source>
        <dbReference type="ARBA" id="ARBA00022801"/>
    </source>
</evidence>
<name>A0A1D9PDY3_9FLAO</name>
<accession>A0A1D9PDY3</accession>
<dbReference type="Pfam" id="PF00884">
    <property type="entry name" value="Sulfatase"/>
    <property type="match status" value="1"/>
</dbReference>